<reference evidence="15" key="1">
    <citation type="submission" date="2021-02" db="EMBL/GenBank/DDBJ databases">
        <title>The CRISPR/cas machinery reduction and long-range gene transfer in the hot spring cyanobacterium Synechococcus.</title>
        <authorList>
            <person name="Dvorak P."/>
            <person name="Jahodarova E."/>
            <person name="Hasler P."/>
            <person name="Poulickova A."/>
        </authorList>
    </citation>
    <scope>NUCLEOTIDE SEQUENCE</scope>
    <source>
        <strain evidence="15">Rupite</strain>
    </source>
</reference>
<sequence>MISDAVQAGKEALRQGRFQEAIQLFEDYLAQGIPAAPPNSETLEAKMNLVRAYHQSGQIRKARTLCLELLQHPNPQVQSWAQKILLRLPVVAEKDSEPFPPAQKRSASSIPVEPAPNPKTKPDLGAPSARQRAIQLGMKLPLPDRAGSLRWAKWGSLLLAAALLWWVCFALVGGQLDFSRLGFPRQLSWLRGVLPWLRNGLRWLVAGSLAINVGVGLLFFAPWLMDQLHQRLHKLRWASLSEIERHSPETARLLQRICAQKQLKQPRLGVIPDAGPLAFVYGTFSDGCRIVVTKGLLEQLTEDEIAAVYAQALGRIVNGDALVMTLLGSPVQLIYLALEQVSKLGEGRGQSRRKDLIGHVAPFIYLLYTVLSYPLFFLSRLGTYHADHFAVEVTGNPNGLISALIKSADGLQEAHKNDKRPASLLHCTRLFALLDFKTTTAAGAANRVLQNPEDPLMQPEQVGQIFLWDQYNPWARWMQANSSHPLMGHRFKVLAGYGERLRLPMELGLGSQAGQKLDAARLKGQFGWDLAIYAAEVVGILIGWLVGLILYLTLQNRLDPKVILAAVVVGYGVGLWAKAGLMYRRTPQARLTDVLSLVADPYADPRRGQWVELEGELVGLGRSGYQLGAELKLQDSTGLIPVRFTSPFGPVGNVFSRLKRIRALMGKRVKLVGWFRRGNTAWLDLAYIQVGSERIHSRPRLWLILFGAGVVLVGIWGAFYFPNLAFYLRQQGRPVFWFG</sequence>
<evidence type="ECO:0000256" key="6">
    <source>
        <dbReference type="ARBA" id="ARBA00022723"/>
    </source>
</evidence>
<dbReference type="PANTHER" id="PTHR43221">
    <property type="entry name" value="PROTEASE HTPX"/>
    <property type="match status" value="1"/>
</dbReference>
<dbReference type="Pfam" id="PF01435">
    <property type="entry name" value="Peptidase_M48"/>
    <property type="match status" value="1"/>
</dbReference>
<keyword evidence="5 13" id="KW-0812">Transmembrane</keyword>
<accession>A0ABT0C969</accession>
<evidence type="ECO:0000256" key="13">
    <source>
        <dbReference type="SAM" id="Phobius"/>
    </source>
</evidence>
<gene>
    <name evidence="15" type="ORF">JX360_04905</name>
</gene>
<feature type="transmembrane region" description="Helical" evidence="13">
    <location>
        <begin position="530"/>
        <end position="550"/>
    </location>
</feature>
<evidence type="ECO:0000313" key="15">
    <source>
        <dbReference type="EMBL" id="MCJ2542249.1"/>
    </source>
</evidence>
<feature type="transmembrane region" description="Helical" evidence="13">
    <location>
        <begin position="321"/>
        <end position="338"/>
    </location>
</feature>
<keyword evidence="4" id="KW-0645">Protease</keyword>
<evidence type="ECO:0000256" key="12">
    <source>
        <dbReference type="SAM" id="MobiDB-lite"/>
    </source>
</evidence>
<evidence type="ECO:0000256" key="1">
    <source>
        <dbReference type="ARBA" id="ARBA00001947"/>
    </source>
</evidence>
<keyword evidence="9 13" id="KW-1133">Transmembrane helix</keyword>
<feature type="transmembrane region" description="Helical" evidence="13">
    <location>
        <begin position="562"/>
        <end position="581"/>
    </location>
</feature>
<comment type="subcellular location">
    <subcellularLocation>
        <location evidence="2">Cell membrane</location>
        <topology evidence="2">Multi-pass membrane protein</topology>
    </subcellularLocation>
</comment>
<dbReference type="RefSeq" id="WP_244349482.1">
    <property type="nucleotide sequence ID" value="NZ_JAFIRA010000008.1"/>
</dbReference>
<evidence type="ECO:0000256" key="11">
    <source>
        <dbReference type="ARBA" id="ARBA00023136"/>
    </source>
</evidence>
<keyword evidence="10 15" id="KW-0482">Metalloprotease</keyword>
<organism evidence="15 16">
    <name type="scientific">Thermostichus vulcanus str. 'Rupite'</name>
    <dbReference type="NCBI Taxonomy" id="2813851"/>
    <lineage>
        <taxon>Bacteria</taxon>
        <taxon>Bacillati</taxon>
        <taxon>Cyanobacteriota</taxon>
        <taxon>Cyanophyceae</taxon>
        <taxon>Thermostichales</taxon>
        <taxon>Thermostichaceae</taxon>
        <taxon>Thermostichus</taxon>
    </lineage>
</organism>
<feature type="transmembrane region" description="Helical" evidence="13">
    <location>
        <begin position="154"/>
        <end position="176"/>
    </location>
</feature>
<evidence type="ECO:0000256" key="5">
    <source>
        <dbReference type="ARBA" id="ARBA00022692"/>
    </source>
</evidence>
<dbReference type="InterPro" id="IPR001915">
    <property type="entry name" value="Peptidase_M48"/>
</dbReference>
<dbReference type="PANTHER" id="PTHR43221:SF1">
    <property type="entry name" value="PROTEASE HTPX"/>
    <property type="match status" value="1"/>
</dbReference>
<keyword evidence="16" id="KW-1185">Reference proteome</keyword>
<proteinExistence type="predicted"/>
<feature type="region of interest" description="Disordered" evidence="12">
    <location>
        <begin position="96"/>
        <end position="128"/>
    </location>
</feature>
<keyword evidence="7" id="KW-0378">Hydrolase</keyword>
<keyword evidence="6" id="KW-0479">Metal-binding</keyword>
<protein>
    <submittedName>
        <fullName evidence="15">M48 family metalloprotease</fullName>
    </submittedName>
</protein>
<comment type="caution">
    <text evidence="15">The sequence shown here is derived from an EMBL/GenBank/DDBJ whole genome shotgun (WGS) entry which is preliminary data.</text>
</comment>
<feature type="transmembrane region" description="Helical" evidence="13">
    <location>
        <begin position="701"/>
        <end position="721"/>
    </location>
</feature>
<evidence type="ECO:0000313" key="16">
    <source>
        <dbReference type="Proteomes" id="UP000830835"/>
    </source>
</evidence>
<dbReference type="InterPro" id="IPR011990">
    <property type="entry name" value="TPR-like_helical_dom_sf"/>
</dbReference>
<dbReference type="InterPro" id="IPR050083">
    <property type="entry name" value="HtpX_protease"/>
</dbReference>
<dbReference type="Gene3D" id="3.30.2010.10">
    <property type="entry name" value="Metalloproteases ('zincins'), catalytic domain"/>
    <property type="match status" value="1"/>
</dbReference>
<dbReference type="SUPFAM" id="SSF48452">
    <property type="entry name" value="TPR-like"/>
    <property type="match status" value="1"/>
</dbReference>
<feature type="domain" description="Peptidase M48" evidence="14">
    <location>
        <begin position="249"/>
        <end position="495"/>
    </location>
</feature>
<feature type="transmembrane region" description="Helical" evidence="13">
    <location>
        <begin position="203"/>
        <end position="225"/>
    </location>
</feature>
<evidence type="ECO:0000256" key="7">
    <source>
        <dbReference type="ARBA" id="ARBA00022801"/>
    </source>
</evidence>
<keyword evidence="11 13" id="KW-0472">Membrane</keyword>
<evidence type="ECO:0000259" key="14">
    <source>
        <dbReference type="Pfam" id="PF01435"/>
    </source>
</evidence>
<dbReference type="Gene3D" id="1.25.40.10">
    <property type="entry name" value="Tetratricopeptide repeat domain"/>
    <property type="match status" value="1"/>
</dbReference>
<dbReference type="EMBL" id="JAFIRA010000008">
    <property type="protein sequence ID" value="MCJ2542249.1"/>
    <property type="molecule type" value="Genomic_DNA"/>
</dbReference>
<comment type="cofactor">
    <cofactor evidence="1">
        <name>Zn(2+)</name>
        <dbReference type="ChEBI" id="CHEBI:29105"/>
    </cofactor>
</comment>
<dbReference type="Proteomes" id="UP000830835">
    <property type="component" value="Unassembled WGS sequence"/>
</dbReference>
<evidence type="ECO:0000256" key="4">
    <source>
        <dbReference type="ARBA" id="ARBA00022670"/>
    </source>
</evidence>
<evidence type="ECO:0000256" key="10">
    <source>
        <dbReference type="ARBA" id="ARBA00023049"/>
    </source>
</evidence>
<dbReference type="Pfam" id="PF14559">
    <property type="entry name" value="TPR_19"/>
    <property type="match status" value="1"/>
</dbReference>
<evidence type="ECO:0000256" key="8">
    <source>
        <dbReference type="ARBA" id="ARBA00022833"/>
    </source>
</evidence>
<evidence type="ECO:0000256" key="2">
    <source>
        <dbReference type="ARBA" id="ARBA00004651"/>
    </source>
</evidence>
<evidence type="ECO:0000256" key="3">
    <source>
        <dbReference type="ARBA" id="ARBA00022475"/>
    </source>
</evidence>
<evidence type="ECO:0000256" key="9">
    <source>
        <dbReference type="ARBA" id="ARBA00022989"/>
    </source>
</evidence>
<name>A0ABT0C969_THEVL</name>
<keyword evidence="3" id="KW-1003">Cell membrane</keyword>
<keyword evidence="8" id="KW-0862">Zinc</keyword>
<feature type="transmembrane region" description="Helical" evidence="13">
    <location>
        <begin position="358"/>
        <end position="378"/>
    </location>
</feature>
<dbReference type="GO" id="GO:0008237">
    <property type="term" value="F:metallopeptidase activity"/>
    <property type="evidence" value="ECO:0007669"/>
    <property type="project" value="UniProtKB-KW"/>
</dbReference>